<evidence type="ECO:0000313" key="3">
    <source>
        <dbReference type="EMBL" id="MEY9458495.1"/>
    </source>
</evidence>
<keyword evidence="2" id="KW-0378">Hydrolase</keyword>
<sequence length="299" mass="33700">MGFGVFIHRSDSIYDDSPAEQYQFPSQYLRRVEACVGDWIIYYEPSKVAETRGYFAIARVQQVVPDPGTSGMYLAMIEPGSYLDFANPVPFNGPTGPVERGVLNEQGRISGRAQSAVRPISPGDFNRICELGLAENAPLLPRRDDDVRPLDLNEEAVPFRFEQQRERISVTVSRILRDRVFRRVVLRAYDERCAITGLKLINGMGRAEVAAAHIRPVEARGPDIISNGIALCGTAHWMFDRGLISLADDLKILISRQTNDPDGARSIINKTGYALAPRRISDRPHPHFLKWHREHCFKQ</sequence>
<dbReference type="RefSeq" id="WP_080670309.1">
    <property type="nucleotide sequence ID" value="NZ_AP021854.1"/>
</dbReference>
<reference evidence="3 5" key="4">
    <citation type="submission" date="2024-07" db="EMBL/GenBank/DDBJ databases">
        <title>Genomic Encyclopedia of Type Strains, Phase V (KMG-V): Genome sequencing to study the core and pangenomes of soil and plant-associated prokaryotes.</title>
        <authorList>
            <person name="Whitman W."/>
        </authorList>
    </citation>
    <scope>NUCLEOTIDE SEQUENCE [LARGE SCALE GENOMIC DNA]</scope>
    <source>
        <strain evidence="3 5">USDA 152</strain>
    </source>
</reference>
<evidence type="ECO:0000313" key="5">
    <source>
        <dbReference type="Proteomes" id="UP001565369"/>
    </source>
</evidence>
<proteinExistence type="predicted"/>
<keyword evidence="2" id="KW-0255">Endonuclease</keyword>
<reference evidence="2 4" key="2">
    <citation type="journal article" date="2017" name="Syst. Appl. Microbiol.">
        <title>Soybeans inoculated with root zone soils of Canadian native legumes harbour diverse and novel Bradyrhizobium spp. that possess agricultural potential.</title>
        <authorList>
            <person name="Bromfield E.S.P."/>
            <person name="Cloutier S."/>
            <person name="Tambong J.T."/>
            <person name="Tran Thi T.V."/>
        </authorList>
    </citation>
    <scope>NUCLEOTIDE SEQUENCE [LARGE SCALE GENOMIC DNA]</scope>
    <source>
        <strain evidence="2 4">OO99</strain>
    </source>
</reference>
<protein>
    <submittedName>
        <fullName evidence="2">Restriction endonuclease</fullName>
    </submittedName>
</protein>
<evidence type="ECO:0000259" key="1">
    <source>
        <dbReference type="Pfam" id="PF13391"/>
    </source>
</evidence>
<feature type="domain" description="HNH nuclease" evidence="1">
    <location>
        <begin position="193"/>
        <end position="246"/>
    </location>
</feature>
<dbReference type="Proteomes" id="UP000215703">
    <property type="component" value="Chromosome"/>
</dbReference>
<reference evidence="2 4" key="1">
    <citation type="journal article" date="2014" name="Int. J. Syst. Evol. Microbiol.">
        <title>Bradyrhizobium ottawaense sp. nov., a symbiotic nitrogen fixing bacterium from root nodules of soybeans in Canada.</title>
        <authorList>
            <person name="Yu X."/>
            <person name="Cloutier S."/>
            <person name="Tambong J.T."/>
            <person name="Bromfield E.S."/>
        </authorList>
    </citation>
    <scope>NUCLEOTIDE SEQUENCE [LARGE SCALE GENOMIC DNA]</scope>
    <source>
        <strain evidence="2 4">OO99</strain>
    </source>
</reference>
<keyword evidence="5" id="KW-1185">Reference proteome</keyword>
<dbReference type="EMBL" id="JBGBZJ010000003">
    <property type="protein sequence ID" value="MEY9458495.1"/>
    <property type="molecule type" value="Genomic_DNA"/>
</dbReference>
<gene>
    <name evidence="3" type="ORF">ABIG07_007443</name>
    <name evidence="2" type="ORF">CIT37_34080</name>
</gene>
<dbReference type="InterPro" id="IPR003615">
    <property type="entry name" value="HNH_nuc"/>
</dbReference>
<evidence type="ECO:0000313" key="4">
    <source>
        <dbReference type="Proteomes" id="UP000215703"/>
    </source>
</evidence>
<dbReference type="EMBL" id="CP029425">
    <property type="protein sequence ID" value="AWL96598.1"/>
    <property type="molecule type" value="Genomic_DNA"/>
</dbReference>
<dbReference type="OrthoDB" id="7181882at2"/>
<dbReference type="KEGG" id="bot:CIT37_34080"/>
<keyword evidence="2" id="KW-0540">Nuclease</keyword>
<accession>A0A5H2Z7V6</accession>
<organism evidence="2 4">
    <name type="scientific">Bradyrhizobium ottawaense</name>
    <dbReference type="NCBI Taxonomy" id="931866"/>
    <lineage>
        <taxon>Bacteria</taxon>
        <taxon>Pseudomonadati</taxon>
        <taxon>Pseudomonadota</taxon>
        <taxon>Alphaproteobacteria</taxon>
        <taxon>Hyphomicrobiales</taxon>
        <taxon>Nitrobacteraceae</taxon>
        <taxon>Bradyrhizobium</taxon>
    </lineage>
</organism>
<dbReference type="GeneID" id="92967691"/>
<evidence type="ECO:0000313" key="2">
    <source>
        <dbReference type="EMBL" id="AWL96598.1"/>
    </source>
</evidence>
<reference evidence="2" key="3">
    <citation type="journal article" date="2018" name="Microbiol. Resour. Announc.">
        <title>Complete Genome Sequence of Bradyrhizobium ottawaense OO99(T), an Efficient Nitrogen-Fixing Symbiont of Soybean.</title>
        <authorList>
            <person name="Nguyen H.D.T."/>
            <person name="Cloutier S."/>
            <person name="Bromfield E.S.P."/>
        </authorList>
    </citation>
    <scope>NUCLEOTIDE SEQUENCE</scope>
    <source>
        <strain evidence="2">OO99</strain>
    </source>
</reference>
<dbReference type="AlphaFoldDB" id="A0A2U8PFU3"/>
<dbReference type="GO" id="GO:0004519">
    <property type="term" value="F:endonuclease activity"/>
    <property type="evidence" value="ECO:0007669"/>
    <property type="project" value="UniProtKB-KW"/>
</dbReference>
<dbReference type="Pfam" id="PF13391">
    <property type="entry name" value="HNH_2"/>
    <property type="match status" value="1"/>
</dbReference>
<dbReference type="Proteomes" id="UP001565369">
    <property type="component" value="Unassembled WGS sequence"/>
</dbReference>
<dbReference type="REBASE" id="693005">
    <property type="entry name" value="BspSG09ORF50810P"/>
</dbReference>
<dbReference type="REBASE" id="800243">
    <property type="entry name" value="Bot99ORF34080P"/>
</dbReference>
<name>A0A2U8PFU3_9BRAD</name>
<dbReference type="CDD" id="cd00085">
    <property type="entry name" value="HNHc"/>
    <property type="match status" value="1"/>
</dbReference>
<accession>A0A2U8PFU3</accession>